<dbReference type="RefSeq" id="XP_003890691.1">
    <property type="nucleotide sequence ID" value="XM_003890642.1"/>
</dbReference>
<dbReference type="InParanoid" id="H6QP22"/>
<evidence type="ECO:0000313" key="2">
    <source>
        <dbReference type="Proteomes" id="UP000008783"/>
    </source>
</evidence>
<dbReference type="STRING" id="418459.H6QP22"/>
<name>H6QP22_PUCGT</name>
<accession>H6QP22</accession>
<dbReference type="VEuPathDB" id="FungiDB:PGTG_20721"/>
<reference evidence="2" key="1">
    <citation type="journal article" date="2011" name="Proc. Natl. Acad. Sci. U.S.A.">
        <title>Obligate biotrophy features unraveled by the genomic analysis of rust fungi.</title>
        <authorList>
            <person name="Duplessis S."/>
            <person name="Cuomo C.A."/>
            <person name="Lin Y.-C."/>
            <person name="Aerts A."/>
            <person name="Tisserant E."/>
            <person name="Veneault-Fourrey C."/>
            <person name="Joly D.L."/>
            <person name="Hacquard S."/>
            <person name="Amselem J."/>
            <person name="Cantarel B.L."/>
            <person name="Chiu R."/>
            <person name="Coutinho P.M."/>
            <person name="Feau N."/>
            <person name="Field M."/>
            <person name="Frey P."/>
            <person name="Gelhaye E."/>
            <person name="Goldberg J."/>
            <person name="Grabherr M.G."/>
            <person name="Kodira C.D."/>
            <person name="Kohler A."/>
            <person name="Kuees U."/>
            <person name="Lindquist E.A."/>
            <person name="Lucas S.M."/>
            <person name="Mago R."/>
            <person name="Mauceli E."/>
            <person name="Morin E."/>
            <person name="Murat C."/>
            <person name="Pangilinan J.L."/>
            <person name="Park R."/>
            <person name="Pearson M."/>
            <person name="Quesneville H."/>
            <person name="Rouhier N."/>
            <person name="Sakthikumar S."/>
            <person name="Salamov A.A."/>
            <person name="Schmutz J."/>
            <person name="Selles B."/>
            <person name="Shapiro H."/>
            <person name="Tanguay P."/>
            <person name="Tuskan G.A."/>
            <person name="Henrissat B."/>
            <person name="Van de Peer Y."/>
            <person name="Rouze P."/>
            <person name="Ellis J.G."/>
            <person name="Dodds P.N."/>
            <person name="Schein J.E."/>
            <person name="Zhong S."/>
            <person name="Hamelin R.C."/>
            <person name="Grigoriev I.V."/>
            <person name="Szabo L.J."/>
            <person name="Martin F."/>
        </authorList>
    </citation>
    <scope>NUCLEOTIDE SEQUENCE [LARGE SCALE GENOMIC DNA]</scope>
    <source>
        <strain evidence="2">CRL 75-36-700-3 / race SCCL</strain>
    </source>
</reference>
<dbReference type="GeneID" id="13541433"/>
<dbReference type="AlphaFoldDB" id="H6QP22"/>
<proteinExistence type="predicted"/>
<keyword evidence="2" id="KW-1185">Reference proteome</keyword>
<organism evidence="1 2">
    <name type="scientific">Puccinia graminis f. sp. tritici (strain CRL 75-36-700-3 / race SCCL)</name>
    <name type="common">Black stem rust fungus</name>
    <dbReference type="NCBI Taxonomy" id="418459"/>
    <lineage>
        <taxon>Eukaryota</taxon>
        <taxon>Fungi</taxon>
        <taxon>Dikarya</taxon>
        <taxon>Basidiomycota</taxon>
        <taxon>Pucciniomycotina</taxon>
        <taxon>Pucciniomycetes</taxon>
        <taxon>Pucciniales</taxon>
        <taxon>Pucciniaceae</taxon>
        <taxon>Puccinia</taxon>
    </lineage>
</organism>
<dbReference type="OrthoDB" id="10270809at2759"/>
<dbReference type="KEGG" id="pgr:PGTG_20721"/>
<sequence>MLSRFLTCSSDSSELSHAFPIFEKVRRQRQLDQNAPPVPSTNFYGSSGLSTRLSSPLPGRVRVVSFVLQCNGLQNWTQKLVSTFLPLDPTSKKAFRTDLSLWPPCLLPPDQPLSSCHLNP</sequence>
<evidence type="ECO:0000313" key="1">
    <source>
        <dbReference type="EMBL" id="EHS63136.1"/>
    </source>
</evidence>
<dbReference type="Proteomes" id="UP000008783">
    <property type="component" value="Unassembled WGS sequence"/>
</dbReference>
<protein>
    <submittedName>
        <fullName evidence="1">Uncharacterized protein</fullName>
    </submittedName>
</protein>
<dbReference type="HOGENOM" id="CLU_2098015_0_0_1"/>
<dbReference type="EMBL" id="DS178263">
    <property type="protein sequence ID" value="EHS63136.1"/>
    <property type="molecule type" value="Genomic_DNA"/>
</dbReference>
<gene>
    <name evidence="1" type="ORF">PGTG_20721</name>
</gene>